<dbReference type="InterPro" id="IPR023393">
    <property type="entry name" value="START-like_dom_sf"/>
</dbReference>
<evidence type="ECO:0000256" key="1">
    <source>
        <dbReference type="ARBA" id="ARBA00006817"/>
    </source>
</evidence>
<organism evidence="3">
    <name type="scientific">Actinomadura sp. XM-4-3</name>
    <dbReference type="NCBI Taxonomy" id="1430130"/>
    <lineage>
        <taxon>Bacteria</taxon>
        <taxon>Bacillati</taxon>
        <taxon>Actinomycetota</taxon>
        <taxon>Actinomycetes</taxon>
        <taxon>Streptosporangiales</taxon>
        <taxon>Thermomonosporaceae</taxon>
        <taxon>Actinomadura</taxon>
    </lineage>
</organism>
<evidence type="ECO:0000313" key="3">
    <source>
        <dbReference type="EMBL" id="AYW35125.1"/>
    </source>
</evidence>
<dbReference type="AlphaFoldDB" id="A0A3G5EA83"/>
<proteinExistence type="inferred from homology"/>
<dbReference type="InterPro" id="IPR013538">
    <property type="entry name" value="ASHA1/2-like_C"/>
</dbReference>
<reference evidence="3" key="1">
    <citation type="submission" date="2018-02" db="EMBL/GenBank/DDBJ databases">
        <authorList>
            <person name="Zhang L."/>
        </authorList>
    </citation>
    <scope>NUCLEOTIDE SEQUENCE</scope>
    <source>
        <strain evidence="3">XM-4-3</strain>
    </source>
</reference>
<accession>A0A3G5EA83</accession>
<dbReference type="SUPFAM" id="SSF55961">
    <property type="entry name" value="Bet v1-like"/>
    <property type="match status" value="1"/>
</dbReference>
<dbReference type="Gene3D" id="3.30.530.20">
    <property type="match status" value="1"/>
</dbReference>
<dbReference type="EMBL" id="MH005229">
    <property type="protein sequence ID" value="AYW35125.1"/>
    <property type="molecule type" value="Genomic_DNA"/>
</dbReference>
<evidence type="ECO:0000259" key="2">
    <source>
        <dbReference type="Pfam" id="PF08327"/>
    </source>
</evidence>
<sequence length="148" mass="16168">MGVAVPVPDRIERTLDLAHPPARVWAALTTAEGLGGWFGSHAEVDDLRPGGEARVRWDGQGEFTLWIQVVEPPRRFAYTWAIEGLPADDPRRTYVEFTLEPSGTGTRVTVVESGFAQLPDHLGGAYESNVHGWRTELAELAGYLDAAA</sequence>
<dbReference type="Pfam" id="PF08327">
    <property type="entry name" value="AHSA1"/>
    <property type="match status" value="1"/>
</dbReference>
<protein>
    <submittedName>
        <fullName evidence="3">ATPase</fullName>
    </submittedName>
</protein>
<name>A0A3G5EA83_9ACTN</name>
<feature type="domain" description="Activator of Hsp90 ATPase homologue 1/2-like C-terminal" evidence="2">
    <location>
        <begin position="19"/>
        <end position="144"/>
    </location>
</feature>
<comment type="similarity">
    <text evidence="1">Belongs to the AHA1 family.</text>
</comment>